<feature type="compositionally biased region" description="Basic and acidic residues" evidence="1">
    <location>
        <begin position="306"/>
        <end position="317"/>
    </location>
</feature>
<dbReference type="GO" id="GO:0005666">
    <property type="term" value="C:RNA polymerase III complex"/>
    <property type="evidence" value="ECO:0007669"/>
    <property type="project" value="TreeGrafter"/>
</dbReference>
<dbReference type="EMBL" id="GL988041">
    <property type="protein sequence ID" value="EGS21844.1"/>
    <property type="molecule type" value="Genomic_DNA"/>
</dbReference>
<protein>
    <submittedName>
        <fullName evidence="2">DNA-directed RNA polymerase-like protein</fullName>
    </submittedName>
</protein>
<dbReference type="eggNOG" id="KOG2354">
    <property type="taxonomic scope" value="Eukaryota"/>
</dbReference>
<accession>G0S7V7</accession>
<dbReference type="OrthoDB" id="340681at2759"/>
<dbReference type="PANTHER" id="PTHR12069">
    <property type="entry name" value="DNA-DIRECTED RNA POLYMERASES III 80 KDA POLYPEPTIDE RNA POLYMERASE III SUBUNIT 5"/>
    <property type="match status" value="1"/>
</dbReference>
<dbReference type="HOGENOM" id="CLU_045565_0_0_1"/>
<feature type="compositionally biased region" description="Basic and acidic residues" evidence="1">
    <location>
        <begin position="331"/>
        <end position="347"/>
    </location>
</feature>
<dbReference type="OMA" id="QHPNRTD"/>
<dbReference type="GeneID" id="18257753"/>
<dbReference type="GO" id="GO:0042797">
    <property type="term" value="P:tRNA transcription by RNA polymerase III"/>
    <property type="evidence" value="ECO:0007669"/>
    <property type="project" value="TreeGrafter"/>
</dbReference>
<evidence type="ECO:0000313" key="2">
    <source>
        <dbReference type="EMBL" id="EGS21844.1"/>
    </source>
</evidence>
<dbReference type="AlphaFoldDB" id="G0S7V7"/>
<evidence type="ECO:0000256" key="1">
    <source>
        <dbReference type="SAM" id="MobiDB-lite"/>
    </source>
</evidence>
<feature type="region of interest" description="Disordered" evidence="1">
    <location>
        <begin position="199"/>
        <end position="222"/>
    </location>
</feature>
<organism evidence="3">
    <name type="scientific">Chaetomium thermophilum (strain DSM 1495 / CBS 144.50 / IMI 039719)</name>
    <name type="common">Thermochaetoides thermophila</name>
    <dbReference type="NCBI Taxonomy" id="759272"/>
    <lineage>
        <taxon>Eukaryota</taxon>
        <taxon>Fungi</taxon>
        <taxon>Dikarya</taxon>
        <taxon>Ascomycota</taxon>
        <taxon>Pezizomycotina</taxon>
        <taxon>Sordariomycetes</taxon>
        <taxon>Sordariomycetidae</taxon>
        <taxon>Sordariales</taxon>
        <taxon>Chaetomiaceae</taxon>
        <taxon>Thermochaetoides</taxon>
    </lineage>
</organism>
<dbReference type="STRING" id="759272.G0S7V7"/>
<dbReference type="Proteomes" id="UP000008066">
    <property type="component" value="Unassembled WGS sequence"/>
</dbReference>
<feature type="compositionally biased region" description="Low complexity" evidence="1">
    <location>
        <begin position="206"/>
        <end position="222"/>
    </location>
</feature>
<reference evidence="2 3" key="1">
    <citation type="journal article" date="2011" name="Cell">
        <title>Insight into structure and assembly of the nuclear pore complex by utilizing the genome of a eukaryotic thermophile.</title>
        <authorList>
            <person name="Amlacher S."/>
            <person name="Sarges P."/>
            <person name="Flemming D."/>
            <person name="van Noort V."/>
            <person name="Kunze R."/>
            <person name="Devos D.P."/>
            <person name="Arumugam M."/>
            <person name="Bork P."/>
            <person name="Hurt E."/>
        </authorList>
    </citation>
    <scope>NUCLEOTIDE SEQUENCE [LARGE SCALE GENOMIC DNA]</scope>
    <source>
        <strain evidence="3">DSM 1495 / CBS 144.50 / IMI 039719</strain>
    </source>
</reference>
<dbReference type="InterPro" id="IPR006886">
    <property type="entry name" value="RNA_pol_III_Rpc5"/>
</dbReference>
<keyword evidence="2" id="KW-0804">Transcription</keyword>
<proteinExistence type="predicted"/>
<feature type="region of interest" description="Disordered" evidence="1">
    <location>
        <begin position="303"/>
        <end position="363"/>
    </location>
</feature>
<gene>
    <name evidence="2" type="ORF">CTHT_0037150</name>
</gene>
<dbReference type="PANTHER" id="PTHR12069:SF0">
    <property type="entry name" value="DNA-DIRECTED RNA POLYMERASE III SUBUNIT RPC5"/>
    <property type="match status" value="1"/>
</dbReference>
<dbReference type="Pfam" id="PF04801">
    <property type="entry name" value="RPC5"/>
    <property type="match status" value="2"/>
</dbReference>
<dbReference type="KEGG" id="cthr:CTHT_0037150"/>
<keyword evidence="3" id="KW-1185">Reference proteome</keyword>
<evidence type="ECO:0000313" key="3">
    <source>
        <dbReference type="Proteomes" id="UP000008066"/>
    </source>
</evidence>
<keyword evidence="2" id="KW-0240">DNA-directed RNA polymerase</keyword>
<sequence length="363" mass="39105">MSSNAPRGAPAGPQYDDDPVVATYSVFIKPPLPQNRNLVVLQYVDKIAQDPSQIRMPRITELRVKPETGMYEVDMPIDTTEAYDRNKGIMWGTALAKSMEAKKGGSLGLAGGFNIVATSNPAGRSRGRGGNDDEGPLTWAEAVRQDKVLRTQTFGGVRSAQEKHTRHMVGVFQGKNLHLTPVSSVVHLRPVPHHIDALTEQERLSRGASGAGASSSDKAGTASGARAIHMTIKSAMDGDGGVATETIADRLRKVQMEPWRRMEWVHDEAELAWEAYNECLLLRPSTESAAGGEKVVGDEVVDGAVGEEKDPKGKGKEVAGSGTVDGGAADLVDRVPHLKTDWGEKELLQAMSGEKPKKRGTRR</sequence>
<dbReference type="RefSeq" id="XP_006694140.1">
    <property type="nucleotide sequence ID" value="XM_006694077.1"/>
</dbReference>
<name>G0S7V7_CHATD</name>